<dbReference type="PANTHER" id="PTHR24220">
    <property type="entry name" value="IMPORT ATP-BINDING PROTEIN"/>
    <property type="match status" value="1"/>
</dbReference>
<keyword evidence="2" id="KW-0547">Nucleotide-binding</keyword>
<sequence>MIALSAQGLHRVVTTGRTETSILHGCDLELQGGGLTAVVGHSGSGKSSLLMCLSGLDEPTSGTVTINGRDVYQQSAAKRAKMLRSEVGFVFQQYNLVPFLTVEENIALPFLLDHEPAPHDLVRDLIESFGLGRCSRTPARLLSGGEQQRTALCRALARHPGIVFADEPTGALDSQSTQTVLGTLRRMADEGQMIIMVTHDLDAAAMADRIVIMHDGRTVRHLGRCTSQELLQFMTDPKA</sequence>
<dbReference type="CDD" id="cd03255">
    <property type="entry name" value="ABC_MJ0796_LolCDE_FtsE"/>
    <property type="match status" value="1"/>
</dbReference>
<dbReference type="AlphaFoldDB" id="A0A448MZ18"/>
<keyword evidence="5" id="KW-0378">Hydrolase</keyword>
<dbReference type="GeneID" id="64407096"/>
<dbReference type="SMART" id="SM00382">
    <property type="entry name" value="AAA"/>
    <property type="match status" value="1"/>
</dbReference>
<dbReference type="PANTHER" id="PTHR24220:SF685">
    <property type="entry name" value="ABC TRANSPORTER RELATED"/>
    <property type="match status" value="1"/>
</dbReference>
<dbReference type="EC" id="3.6.3.-" evidence="5"/>
<keyword evidence="5" id="KW-0449">Lipoprotein</keyword>
<dbReference type="EMBL" id="LR134406">
    <property type="protein sequence ID" value="VEH70334.1"/>
    <property type="molecule type" value="Genomic_DNA"/>
</dbReference>
<keyword evidence="3 5" id="KW-0067">ATP-binding</keyword>
<reference evidence="5 6" key="1">
    <citation type="submission" date="2018-12" db="EMBL/GenBank/DDBJ databases">
        <authorList>
            <consortium name="Pathogen Informatics"/>
        </authorList>
    </citation>
    <scope>NUCLEOTIDE SEQUENCE [LARGE SCALE GENOMIC DNA]</scope>
    <source>
        <strain evidence="5 6">NCTC12967</strain>
    </source>
</reference>
<dbReference type="Gene3D" id="3.40.50.300">
    <property type="entry name" value="P-loop containing nucleotide triphosphate hydrolases"/>
    <property type="match status" value="1"/>
</dbReference>
<dbReference type="GO" id="GO:0016887">
    <property type="term" value="F:ATP hydrolysis activity"/>
    <property type="evidence" value="ECO:0007669"/>
    <property type="project" value="InterPro"/>
</dbReference>
<accession>A0A448MZ18</accession>
<dbReference type="InterPro" id="IPR003593">
    <property type="entry name" value="AAA+_ATPase"/>
</dbReference>
<dbReference type="GO" id="GO:0022857">
    <property type="term" value="F:transmembrane transporter activity"/>
    <property type="evidence" value="ECO:0007669"/>
    <property type="project" value="TreeGrafter"/>
</dbReference>
<gene>
    <name evidence="5" type="primary">lolD_3</name>
    <name evidence="5" type="ORF">NCTC12967_01629</name>
</gene>
<feature type="domain" description="ABC transporter" evidence="4">
    <location>
        <begin position="4"/>
        <end position="234"/>
    </location>
</feature>
<dbReference type="RefSeq" id="WP_061786949.1">
    <property type="nucleotide sequence ID" value="NZ_LR134406.1"/>
</dbReference>
<dbReference type="PROSITE" id="PS50893">
    <property type="entry name" value="ABC_TRANSPORTER_2"/>
    <property type="match status" value="1"/>
</dbReference>
<dbReference type="GO" id="GO:0005524">
    <property type="term" value="F:ATP binding"/>
    <property type="evidence" value="ECO:0007669"/>
    <property type="project" value="UniProtKB-KW"/>
</dbReference>
<evidence type="ECO:0000313" key="5">
    <source>
        <dbReference type="EMBL" id="VEH70334.1"/>
    </source>
</evidence>
<dbReference type="InterPro" id="IPR003439">
    <property type="entry name" value="ABC_transporter-like_ATP-bd"/>
</dbReference>
<dbReference type="GO" id="GO:0005886">
    <property type="term" value="C:plasma membrane"/>
    <property type="evidence" value="ECO:0007669"/>
    <property type="project" value="TreeGrafter"/>
</dbReference>
<dbReference type="Proteomes" id="UP000273044">
    <property type="component" value="Chromosome"/>
</dbReference>
<evidence type="ECO:0000313" key="6">
    <source>
        <dbReference type="Proteomes" id="UP000273044"/>
    </source>
</evidence>
<protein>
    <submittedName>
        <fullName evidence="5">Lipoprotein-releasing system ATP-binding protein LolD</fullName>
        <ecNumber evidence="5">3.6.3.-</ecNumber>
    </submittedName>
</protein>
<keyword evidence="6" id="KW-1185">Reference proteome</keyword>
<dbReference type="InterPro" id="IPR015854">
    <property type="entry name" value="ABC_transpr_LolD-like"/>
</dbReference>
<dbReference type="InterPro" id="IPR017911">
    <property type="entry name" value="MacB-like_ATP-bd"/>
</dbReference>
<keyword evidence="1" id="KW-0813">Transport</keyword>
<dbReference type="Pfam" id="PF00005">
    <property type="entry name" value="ABC_tran"/>
    <property type="match status" value="1"/>
</dbReference>
<evidence type="ECO:0000259" key="4">
    <source>
        <dbReference type="PROSITE" id="PS50893"/>
    </source>
</evidence>
<evidence type="ECO:0000256" key="2">
    <source>
        <dbReference type="ARBA" id="ARBA00022741"/>
    </source>
</evidence>
<proteinExistence type="predicted"/>
<organism evidence="5 6">
    <name type="scientific">Arachnia propionica</name>
    <dbReference type="NCBI Taxonomy" id="1750"/>
    <lineage>
        <taxon>Bacteria</taxon>
        <taxon>Bacillati</taxon>
        <taxon>Actinomycetota</taxon>
        <taxon>Actinomycetes</taxon>
        <taxon>Propionibacteriales</taxon>
        <taxon>Propionibacteriaceae</taxon>
        <taxon>Arachnia</taxon>
    </lineage>
</organism>
<evidence type="ECO:0000256" key="1">
    <source>
        <dbReference type="ARBA" id="ARBA00022448"/>
    </source>
</evidence>
<dbReference type="InterPro" id="IPR027417">
    <property type="entry name" value="P-loop_NTPase"/>
</dbReference>
<dbReference type="SUPFAM" id="SSF52540">
    <property type="entry name" value="P-loop containing nucleoside triphosphate hydrolases"/>
    <property type="match status" value="1"/>
</dbReference>
<evidence type="ECO:0000256" key="3">
    <source>
        <dbReference type="ARBA" id="ARBA00022840"/>
    </source>
</evidence>
<name>A0A448MZ18_9ACTN</name>